<dbReference type="Pfam" id="PF03721">
    <property type="entry name" value="UDPG_MGDP_dh_N"/>
    <property type="match status" value="1"/>
</dbReference>
<dbReference type="InterPro" id="IPR017476">
    <property type="entry name" value="UDP-Glc/GDP-Man"/>
</dbReference>
<accession>A0AB33Z1X3</accession>
<dbReference type="GO" id="GO:0003979">
    <property type="term" value="F:UDP-glucose 6-dehydrogenase activity"/>
    <property type="evidence" value="ECO:0007669"/>
    <property type="project" value="UniProtKB-EC"/>
</dbReference>
<keyword evidence="5 8" id="KW-0560">Oxidoreductase</keyword>
<evidence type="ECO:0000313" key="13">
    <source>
        <dbReference type="Proteomes" id="UP000015462"/>
    </source>
</evidence>
<sequence>MKVNVYGAGLSAWVAATCLAKVGNDVAICGVSQGELGKIPTVRDEPSLLQQLEAQISSGRLSRRNEGVQPEANIHWLAFQPDQQYKAEQVMERLSQSAQNDMLVVNQCNFAVGATRDLQTRLKGKGYVVYIPDNLQEGSAIQGFSQPNGIVLGLDHDKALVKARALLRPFSEGLNTLQLMTTREAEFTKFAITGMLAIRLGYVNELANLADQLGVDISVVQEGMRADTRIGEHYLSPGCGFGGQNFHAYVSKFSGIFQQQKQQSLLKAVVDENEVQKELLFRKLWQHYNGALDGKMVAIWGCSFKPGTASIDNAPSIKIINALVAQGVQVNIHDPEAIPNIKSYYTGEKLIRYCKTPMDAAAGADALLLVTEWPLYWSPDYEQLAKCMNDRLIIDGRNVFDKEVVKQHGFYYLGVGR</sequence>
<evidence type="ECO:0000256" key="5">
    <source>
        <dbReference type="ARBA" id="ARBA00023002"/>
    </source>
</evidence>
<evidence type="ECO:0000256" key="2">
    <source>
        <dbReference type="ARBA" id="ARBA00006601"/>
    </source>
</evidence>
<feature type="binding site" evidence="9">
    <location>
        <begin position="234"/>
        <end position="238"/>
    </location>
    <ligand>
        <name>substrate</name>
    </ligand>
</feature>
<dbReference type="PIRSF" id="PIRSF500134">
    <property type="entry name" value="UDPglc_DH_bac"/>
    <property type="match status" value="1"/>
</dbReference>
<dbReference type="Pfam" id="PF00984">
    <property type="entry name" value="UDPG_MGDP_dh"/>
    <property type="match status" value="1"/>
</dbReference>
<evidence type="ECO:0000256" key="1">
    <source>
        <dbReference type="ARBA" id="ARBA00004701"/>
    </source>
</evidence>
<dbReference type="SMART" id="SM00984">
    <property type="entry name" value="UDPG_MGDP_dh_C"/>
    <property type="match status" value="1"/>
</dbReference>
<dbReference type="Proteomes" id="UP000015462">
    <property type="component" value="Unassembled WGS sequence"/>
</dbReference>
<evidence type="ECO:0000256" key="8">
    <source>
        <dbReference type="PIRNR" id="PIRNR000124"/>
    </source>
</evidence>
<feature type="domain" description="UDP-glucose/GDP-mannose dehydrogenase C-terminal" evidence="11">
    <location>
        <begin position="298"/>
        <end position="402"/>
    </location>
</feature>
<dbReference type="Pfam" id="PF03720">
    <property type="entry name" value="UDPG_MGDP_dh_C"/>
    <property type="match status" value="1"/>
</dbReference>
<dbReference type="PIRSF" id="PIRSF000124">
    <property type="entry name" value="UDPglc_GDPman_dh"/>
    <property type="match status" value="1"/>
</dbReference>
<dbReference type="PANTHER" id="PTHR43750:SF3">
    <property type="entry name" value="UDP-GLUCOSE 6-DEHYDROGENASE TUAD"/>
    <property type="match status" value="1"/>
</dbReference>
<name>A0AB33Z1X3_9GAMM</name>
<proteinExistence type="inferred from homology"/>
<dbReference type="RefSeq" id="WP_016390486.1">
    <property type="nucleotide sequence ID" value="NZ_KE646808.1"/>
</dbReference>
<dbReference type="SUPFAM" id="SSF48179">
    <property type="entry name" value="6-phosphogluconate dehydrogenase C-terminal domain-like"/>
    <property type="match status" value="1"/>
</dbReference>
<dbReference type="InterPro" id="IPR014027">
    <property type="entry name" value="UDP-Glc/GDP-Man_DH_C"/>
</dbReference>
<dbReference type="InterPro" id="IPR014026">
    <property type="entry name" value="UDP-Glc/GDP-Man_DH_dimer"/>
</dbReference>
<comment type="caution">
    <text evidence="12">The sequence shown here is derived from an EMBL/GenBank/DDBJ whole genome shotgun (WGS) entry which is preliminary data.</text>
</comment>
<dbReference type="GO" id="GO:0000271">
    <property type="term" value="P:polysaccharide biosynthetic process"/>
    <property type="evidence" value="ECO:0007669"/>
    <property type="project" value="InterPro"/>
</dbReference>
<comment type="similarity">
    <text evidence="2 8">Belongs to the UDP-glucose/GDP-mannose dehydrogenase family.</text>
</comment>
<reference evidence="12 13" key="1">
    <citation type="journal article" date="2013" name="Genome Announc.">
        <title>Genome Sequence of the Pyrene- and Fluoranthene-Degrading Bacterium Cycloclasticus sp. Strain PY97M.</title>
        <authorList>
            <person name="Cui Z."/>
            <person name="Xu G."/>
            <person name="Li Q."/>
            <person name="Gao W."/>
            <person name="Zheng L."/>
        </authorList>
    </citation>
    <scope>NUCLEOTIDE SEQUENCE [LARGE SCALE GENOMIC DNA]</scope>
    <source>
        <strain evidence="12 13">PY97M</strain>
    </source>
</reference>
<feature type="binding site" evidence="10">
    <location>
        <position position="137"/>
    </location>
    <ligand>
        <name>NAD(+)</name>
        <dbReference type="ChEBI" id="CHEBI:57540"/>
    </ligand>
</feature>
<feature type="binding site" evidence="9">
    <location>
        <position position="305"/>
    </location>
    <ligand>
        <name>substrate</name>
    </ligand>
</feature>
<evidence type="ECO:0000256" key="7">
    <source>
        <dbReference type="ARBA" id="ARBA00047473"/>
    </source>
</evidence>
<comment type="catalytic activity">
    <reaction evidence="7 8">
        <text>UDP-alpha-D-glucose + 2 NAD(+) + H2O = UDP-alpha-D-glucuronate + 2 NADH + 3 H(+)</text>
        <dbReference type="Rhea" id="RHEA:23596"/>
        <dbReference type="ChEBI" id="CHEBI:15377"/>
        <dbReference type="ChEBI" id="CHEBI:15378"/>
        <dbReference type="ChEBI" id="CHEBI:57540"/>
        <dbReference type="ChEBI" id="CHEBI:57945"/>
        <dbReference type="ChEBI" id="CHEBI:58052"/>
        <dbReference type="ChEBI" id="CHEBI:58885"/>
        <dbReference type="EC" id="1.1.1.22"/>
    </reaction>
</comment>
<evidence type="ECO:0000256" key="6">
    <source>
        <dbReference type="ARBA" id="ARBA00023027"/>
    </source>
</evidence>
<dbReference type="Gene3D" id="3.40.50.720">
    <property type="entry name" value="NAD(P)-binding Rossmann-like Domain"/>
    <property type="match status" value="2"/>
</dbReference>
<dbReference type="GO" id="GO:0051287">
    <property type="term" value="F:NAD binding"/>
    <property type="evidence" value="ECO:0007669"/>
    <property type="project" value="InterPro"/>
</dbReference>
<dbReference type="InterPro" id="IPR036220">
    <property type="entry name" value="UDP-Glc/GDP-Man_DH_C_sf"/>
</dbReference>
<dbReference type="EC" id="1.1.1.22" evidence="3 8"/>
<dbReference type="InterPro" id="IPR001732">
    <property type="entry name" value="UDP-Glc/GDP-Man_DH_N"/>
</dbReference>
<evidence type="ECO:0000256" key="4">
    <source>
        <dbReference type="ARBA" id="ARBA00015132"/>
    </source>
</evidence>
<dbReference type="InterPro" id="IPR036291">
    <property type="entry name" value="NAD(P)-bd_dom_sf"/>
</dbReference>
<dbReference type="EMBL" id="ASHL01000005">
    <property type="protein sequence ID" value="EPD12922.1"/>
    <property type="molecule type" value="Genomic_DNA"/>
</dbReference>
<dbReference type="PANTHER" id="PTHR43750">
    <property type="entry name" value="UDP-GLUCOSE 6-DEHYDROGENASE TUAD"/>
    <property type="match status" value="1"/>
</dbReference>
<dbReference type="Gene3D" id="1.20.5.100">
    <property type="entry name" value="Cytochrome c1, transmembrane anchor, C-terminal"/>
    <property type="match status" value="1"/>
</dbReference>
<evidence type="ECO:0000256" key="3">
    <source>
        <dbReference type="ARBA" id="ARBA00012954"/>
    </source>
</evidence>
<dbReference type="AlphaFoldDB" id="A0AB33Z1X3"/>
<protein>
    <recommendedName>
        <fullName evidence="4 8">UDP-glucose 6-dehydrogenase</fullName>
        <ecNumber evidence="3 8">1.1.1.22</ecNumber>
    </recommendedName>
</protein>
<organism evidence="12 13">
    <name type="scientific">Cycloclasticus pugetii</name>
    <dbReference type="NCBI Taxonomy" id="34068"/>
    <lineage>
        <taxon>Bacteria</taxon>
        <taxon>Pseudomonadati</taxon>
        <taxon>Pseudomonadota</taxon>
        <taxon>Gammaproteobacteria</taxon>
        <taxon>Thiotrichales</taxon>
        <taxon>Piscirickettsiaceae</taxon>
        <taxon>Cycloclasticus</taxon>
    </lineage>
</organism>
<gene>
    <name evidence="12" type="ORF">L196_07159</name>
</gene>
<dbReference type="NCBIfam" id="TIGR03026">
    <property type="entry name" value="NDP-sugDHase"/>
    <property type="match status" value="1"/>
</dbReference>
<dbReference type="InterPro" id="IPR008927">
    <property type="entry name" value="6-PGluconate_DH-like_C_sf"/>
</dbReference>
<comment type="pathway">
    <text evidence="1">Nucleotide-sugar biosynthesis; UDP-alpha-D-glucuronate biosynthesis; UDP-alpha-D-glucuronate from UDP-alpha-D-glucose: step 1/1.</text>
</comment>
<dbReference type="InterPro" id="IPR028357">
    <property type="entry name" value="UDPglc_DH_bac"/>
</dbReference>
<evidence type="ECO:0000256" key="10">
    <source>
        <dbReference type="PIRSR" id="PIRSR500134-3"/>
    </source>
</evidence>
<keyword evidence="13" id="KW-1185">Reference proteome</keyword>
<feature type="binding site" evidence="9">
    <location>
        <position position="189"/>
    </location>
    <ligand>
        <name>substrate</name>
    </ligand>
</feature>
<dbReference type="SUPFAM" id="SSF52413">
    <property type="entry name" value="UDP-glucose/GDP-mannose dehydrogenase C-terminal domain"/>
    <property type="match status" value="1"/>
</dbReference>
<dbReference type="SUPFAM" id="SSF51735">
    <property type="entry name" value="NAD(P)-binding Rossmann-fold domains"/>
    <property type="match status" value="1"/>
</dbReference>
<evidence type="ECO:0000256" key="9">
    <source>
        <dbReference type="PIRSR" id="PIRSR500134-2"/>
    </source>
</evidence>
<feature type="binding site" evidence="9">
    <location>
        <position position="242"/>
    </location>
    <ligand>
        <name>substrate</name>
    </ligand>
</feature>
<evidence type="ECO:0000259" key="11">
    <source>
        <dbReference type="SMART" id="SM00984"/>
    </source>
</evidence>
<evidence type="ECO:0000313" key="12">
    <source>
        <dbReference type="EMBL" id="EPD12922.1"/>
    </source>
</evidence>
<keyword evidence="6 8" id="KW-0520">NAD</keyword>